<dbReference type="Proteomes" id="UP000076400">
    <property type="component" value="Unassembled WGS sequence"/>
</dbReference>
<reference evidence="5 6" key="1">
    <citation type="submission" date="2015-12" db="EMBL/GenBank/DDBJ databases">
        <title>Genome sequence of Oceanibaculum pacificum MCCC 1A02656.</title>
        <authorList>
            <person name="Lu L."/>
            <person name="Lai Q."/>
            <person name="Shao Z."/>
            <person name="Qian P."/>
        </authorList>
    </citation>
    <scope>NUCLEOTIDE SEQUENCE [LARGE SCALE GENOMIC DNA]</scope>
    <source>
        <strain evidence="5 6">MCCC 1A02656</strain>
    </source>
</reference>
<evidence type="ECO:0000313" key="6">
    <source>
        <dbReference type="Proteomes" id="UP000076400"/>
    </source>
</evidence>
<dbReference type="RefSeq" id="WP_067552763.1">
    <property type="nucleotide sequence ID" value="NZ_LPXN01000037.1"/>
</dbReference>
<sequence>MSAAPSLAAIRAATRHIDPVFLNSPVRRSEALDAALGCKVLAKDETGNPIHSFKGRGTELFAATALQPGEAIVSASAGNFGQGLARAASRRGHRCVIFAAETANPLKIEAMRGFGAEVRLAGADFDAAKHAARAYAAETGLRFVEDGAEPAISEGAGTLALELAEAEEFDTLLVQLGNGALLAGVGTALRAVLPQVEIVAVVAANAPAMKLSLEAGRAIETERADTMADGIAVRVPVPEILPILPACHDRLAMVSEAQIFEAMRLIHTHLGLVTEPSGAAGLAAILADPGRFRGKRVATILCGSNIAAPLRERLLAG</sequence>
<protein>
    <recommendedName>
        <fullName evidence="4">Tryptophan synthase beta chain-like PALP domain-containing protein</fullName>
    </recommendedName>
</protein>
<comment type="cofactor">
    <cofactor evidence="1">
        <name>pyridoxal 5'-phosphate</name>
        <dbReference type="ChEBI" id="CHEBI:597326"/>
    </cofactor>
</comment>
<dbReference type="Gene3D" id="3.40.50.1100">
    <property type="match status" value="2"/>
</dbReference>
<proteinExistence type="predicted"/>
<dbReference type="GO" id="GO:0006565">
    <property type="term" value="P:L-serine catabolic process"/>
    <property type="evidence" value="ECO:0007669"/>
    <property type="project" value="TreeGrafter"/>
</dbReference>
<dbReference type="InterPro" id="IPR001926">
    <property type="entry name" value="TrpB-like_PALP"/>
</dbReference>
<name>A0A154WFK1_9PROT</name>
<dbReference type="GO" id="GO:0003941">
    <property type="term" value="F:L-serine ammonia-lyase activity"/>
    <property type="evidence" value="ECO:0007669"/>
    <property type="project" value="TreeGrafter"/>
</dbReference>
<keyword evidence="3" id="KW-0456">Lyase</keyword>
<evidence type="ECO:0000256" key="3">
    <source>
        <dbReference type="ARBA" id="ARBA00023239"/>
    </source>
</evidence>
<dbReference type="AlphaFoldDB" id="A0A154WFK1"/>
<organism evidence="5 6">
    <name type="scientific">Oceanibaculum pacificum</name>
    <dbReference type="NCBI Taxonomy" id="580166"/>
    <lineage>
        <taxon>Bacteria</taxon>
        <taxon>Pseudomonadati</taxon>
        <taxon>Pseudomonadota</taxon>
        <taxon>Alphaproteobacteria</taxon>
        <taxon>Rhodospirillales</taxon>
        <taxon>Oceanibaculaceae</taxon>
        <taxon>Oceanibaculum</taxon>
    </lineage>
</organism>
<dbReference type="OrthoDB" id="9811476at2"/>
<evidence type="ECO:0000256" key="2">
    <source>
        <dbReference type="ARBA" id="ARBA00022898"/>
    </source>
</evidence>
<evidence type="ECO:0000256" key="1">
    <source>
        <dbReference type="ARBA" id="ARBA00001933"/>
    </source>
</evidence>
<dbReference type="GO" id="GO:0009097">
    <property type="term" value="P:isoleucine biosynthetic process"/>
    <property type="evidence" value="ECO:0007669"/>
    <property type="project" value="TreeGrafter"/>
</dbReference>
<comment type="caution">
    <text evidence="5">The sequence shown here is derived from an EMBL/GenBank/DDBJ whole genome shotgun (WGS) entry which is preliminary data.</text>
</comment>
<dbReference type="STRING" id="580166.AUP43_16840"/>
<dbReference type="EMBL" id="LPXN01000037">
    <property type="protein sequence ID" value="KZD12279.1"/>
    <property type="molecule type" value="Genomic_DNA"/>
</dbReference>
<dbReference type="PANTHER" id="PTHR48078">
    <property type="entry name" value="THREONINE DEHYDRATASE, MITOCHONDRIAL-RELATED"/>
    <property type="match status" value="1"/>
</dbReference>
<dbReference type="InterPro" id="IPR036052">
    <property type="entry name" value="TrpB-like_PALP_sf"/>
</dbReference>
<gene>
    <name evidence="5" type="ORF">AUP43_16840</name>
</gene>
<evidence type="ECO:0000313" key="5">
    <source>
        <dbReference type="EMBL" id="KZD12279.1"/>
    </source>
</evidence>
<dbReference type="SUPFAM" id="SSF53686">
    <property type="entry name" value="Tryptophan synthase beta subunit-like PLP-dependent enzymes"/>
    <property type="match status" value="1"/>
</dbReference>
<keyword evidence="2" id="KW-0663">Pyridoxal phosphate</keyword>
<dbReference type="Pfam" id="PF00291">
    <property type="entry name" value="PALP"/>
    <property type="match status" value="1"/>
</dbReference>
<dbReference type="InterPro" id="IPR050147">
    <property type="entry name" value="Ser/Thr_Dehydratase"/>
</dbReference>
<feature type="domain" description="Tryptophan synthase beta chain-like PALP" evidence="4">
    <location>
        <begin position="21"/>
        <end position="303"/>
    </location>
</feature>
<accession>A0A154WFK1</accession>
<evidence type="ECO:0000259" key="4">
    <source>
        <dbReference type="Pfam" id="PF00291"/>
    </source>
</evidence>
<keyword evidence="6" id="KW-1185">Reference proteome</keyword>